<evidence type="ECO:0000313" key="1">
    <source>
        <dbReference type="EMBL" id="UUC20819.1"/>
    </source>
</evidence>
<protein>
    <submittedName>
        <fullName evidence="1">Uncharacterized protein</fullName>
    </submittedName>
</protein>
<dbReference type="Proteomes" id="UP001058744">
    <property type="component" value="Chromosome"/>
</dbReference>
<accession>A0AAJ5IP03</accession>
<organism evidence="1 2">
    <name type="scientific">Pseudomonas asiatica</name>
    <dbReference type="NCBI Taxonomy" id="2219225"/>
    <lineage>
        <taxon>Bacteria</taxon>
        <taxon>Pseudomonadati</taxon>
        <taxon>Pseudomonadota</taxon>
        <taxon>Gammaproteobacteria</taxon>
        <taxon>Pseudomonadales</taxon>
        <taxon>Pseudomonadaceae</taxon>
        <taxon>Pseudomonas</taxon>
    </lineage>
</organism>
<name>A0AAJ5IP03_9PSED</name>
<gene>
    <name evidence="1" type="ORF">NOV18_10185</name>
</gene>
<sequence>MTGRHNVARDELNKFKTLLGQYGELDSKDERCNAFLHQALGRLGSAIDLILKDIERINDERSSAQSGDREG</sequence>
<dbReference type="EMBL" id="CP101700">
    <property type="protein sequence ID" value="UUC20819.1"/>
    <property type="molecule type" value="Genomic_DNA"/>
</dbReference>
<proteinExistence type="predicted"/>
<dbReference type="AlphaFoldDB" id="A0AAJ5IP03"/>
<dbReference type="RefSeq" id="WP_256382082.1">
    <property type="nucleotide sequence ID" value="NZ_CP101700.1"/>
</dbReference>
<evidence type="ECO:0000313" key="2">
    <source>
        <dbReference type="Proteomes" id="UP001058744"/>
    </source>
</evidence>
<reference evidence="1" key="1">
    <citation type="submission" date="2022-07" db="EMBL/GenBank/DDBJ databases">
        <title>Complete genome of MD9.</title>
        <authorList>
            <person name="Cao G."/>
        </authorList>
    </citation>
    <scope>NUCLEOTIDE SEQUENCE</scope>
    <source>
        <strain evidence="1">MD9</strain>
    </source>
</reference>